<dbReference type="EMBL" id="HG917868">
    <property type="protein sequence ID" value="CDM67987.1"/>
    <property type="molecule type" value="Genomic_DNA"/>
</dbReference>
<reference evidence="2 3" key="1">
    <citation type="submission" date="2013-11" db="EMBL/GenBank/DDBJ databases">
        <title>Complete genome sequence of Clostridum sp. M2/40.</title>
        <authorList>
            <person name="Wibberg D."/>
            <person name="Puehler A."/>
            <person name="Schlueter A."/>
        </authorList>
    </citation>
    <scope>NUCLEOTIDE SEQUENCE [LARGE SCALE GENOMIC DNA]</scope>
    <source>
        <strain evidence="3">M2/40</strain>
    </source>
</reference>
<dbReference type="Proteomes" id="UP000019426">
    <property type="component" value="Chromosome M2/40_rep1"/>
</dbReference>
<organism evidence="2 3">
    <name type="scientific">Clostridium bornimense</name>
    <dbReference type="NCBI Taxonomy" id="1216932"/>
    <lineage>
        <taxon>Bacteria</taxon>
        <taxon>Bacillati</taxon>
        <taxon>Bacillota</taxon>
        <taxon>Clostridia</taxon>
        <taxon>Eubacteriales</taxon>
        <taxon>Clostridiaceae</taxon>
        <taxon>Clostridium</taxon>
    </lineage>
</organism>
<dbReference type="SUPFAM" id="SSF111283">
    <property type="entry name" value="Putative modulator of DNA gyrase, PmbA/TldD"/>
    <property type="match status" value="1"/>
</dbReference>
<dbReference type="GO" id="GO:0006508">
    <property type="term" value="P:proteolysis"/>
    <property type="evidence" value="ECO:0007669"/>
    <property type="project" value="InterPro"/>
</dbReference>
<dbReference type="AlphaFoldDB" id="W6S125"/>
<dbReference type="KEGG" id="clt:CM240_0822"/>
<dbReference type="GO" id="GO:0005829">
    <property type="term" value="C:cytosol"/>
    <property type="evidence" value="ECO:0007669"/>
    <property type="project" value="TreeGrafter"/>
</dbReference>
<dbReference type="PATRIC" id="fig|1216932.3.peg.808"/>
<evidence type="ECO:0000313" key="2">
    <source>
        <dbReference type="EMBL" id="CDM67987.1"/>
    </source>
</evidence>
<dbReference type="InterPro" id="IPR036059">
    <property type="entry name" value="TldD/PmbA_sf"/>
</dbReference>
<dbReference type="InterPro" id="IPR047657">
    <property type="entry name" value="PmbA"/>
</dbReference>
<accession>W6S125</accession>
<sequence length="404" mass="45357">MIKELYKEITNEISLSISQSKIDSIIKKSITKNGCRVYENGYIGVAGSLGNVTNETWDAAKRNLDLKIPYNFEVEKNKVRERDLREYNPSAETFVQDMDDLLSTLRSEYPDFIFSNKIKFIKTETSLTNDVGLNYKNYDSCVNLEIIIKHKSSLNIFDSGLINISRKFDKETFLCEVRKQLDAFTILETLPTGKVPVILDFNEISNKFIESLNGETLSKGASIFSDKANKEIFSKDFTLSIDRSKNNILIPFFDKEGTTIENDICPLINNGVLEKPYTDKKTSIQFDLPLTAAANGNYDDVPSLSDISLTAKPGNKTLKELLNGDLGILVVILSGGDYTNNGDYVSPVQMSYLTDGENLLGRLPEFNISNNIYSMFGNDFIGITKDKPCFNSNLLVTKMNITPL</sequence>
<dbReference type="OrthoDB" id="44275at2"/>
<dbReference type="PANTHER" id="PTHR43421">
    <property type="entry name" value="METALLOPROTEASE PMBA"/>
    <property type="match status" value="1"/>
</dbReference>
<feature type="domain" description="Metalloprotease TldD/E C-terminal" evidence="1">
    <location>
        <begin position="192"/>
        <end position="386"/>
    </location>
</feature>
<dbReference type="RefSeq" id="WP_044036739.1">
    <property type="nucleotide sequence ID" value="NZ_HG917868.1"/>
</dbReference>
<dbReference type="GO" id="GO:0008237">
    <property type="term" value="F:metallopeptidase activity"/>
    <property type="evidence" value="ECO:0007669"/>
    <property type="project" value="InterPro"/>
</dbReference>
<dbReference type="InterPro" id="IPR045569">
    <property type="entry name" value="Metalloprtase-TldD/E_C"/>
</dbReference>
<keyword evidence="3" id="KW-1185">Reference proteome</keyword>
<protein>
    <recommendedName>
        <fullName evidence="1">Metalloprotease TldD/E C-terminal domain-containing protein</fullName>
    </recommendedName>
</protein>
<name>W6S125_9CLOT</name>
<dbReference type="HOGENOM" id="CLU_672136_0_0_9"/>
<dbReference type="STRING" id="1216932.CM240_0822"/>
<gene>
    <name evidence="2" type="ORF">CM240_0822</name>
</gene>
<dbReference type="Pfam" id="PF19289">
    <property type="entry name" value="PmbA_TldD_3rd"/>
    <property type="match status" value="1"/>
</dbReference>
<dbReference type="eggNOG" id="COG0312">
    <property type="taxonomic scope" value="Bacteria"/>
</dbReference>
<evidence type="ECO:0000259" key="1">
    <source>
        <dbReference type="Pfam" id="PF19289"/>
    </source>
</evidence>
<evidence type="ECO:0000313" key="3">
    <source>
        <dbReference type="Proteomes" id="UP000019426"/>
    </source>
</evidence>
<proteinExistence type="predicted"/>
<dbReference type="PANTHER" id="PTHR43421:SF1">
    <property type="entry name" value="METALLOPROTEASE PMBA"/>
    <property type="match status" value="1"/>
</dbReference>